<name>A0A1J1ISN6_9DIPT</name>
<reference evidence="1 2" key="1">
    <citation type="submission" date="2015-04" db="EMBL/GenBank/DDBJ databases">
        <authorList>
            <person name="Syromyatnikov M.Y."/>
            <person name="Popov V.N."/>
        </authorList>
    </citation>
    <scope>NUCLEOTIDE SEQUENCE [LARGE SCALE GENOMIC DNA]</scope>
</reference>
<proteinExistence type="predicted"/>
<organism evidence="1 2">
    <name type="scientific">Clunio marinus</name>
    <dbReference type="NCBI Taxonomy" id="568069"/>
    <lineage>
        <taxon>Eukaryota</taxon>
        <taxon>Metazoa</taxon>
        <taxon>Ecdysozoa</taxon>
        <taxon>Arthropoda</taxon>
        <taxon>Hexapoda</taxon>
        <taxon>Insecta</taxon>
        <taxon>Pterygota</taxon>
        <taxon>Neoptera</taxon>
        <taxon>Endopterygota</taxon>
        <taxon>Diptera</taxon>
        <taxon>Nematocera</taxon>
        <taxon>Chironomoidea</taxon>
        <taxon>Chironomidae</taxon>
        <taxon>Clunio</taxon>
    </lineage>
</organism>
<keyword evidence="2" id="KW-1185">Reference proteome</keyword>
<dbReference type="EMBL" id="CVRI01000059">
    <property type="protein sequence ID" value="CRL03144.1"/>
    <property type="molecule type" value="Genomic_DNA"/>
</dbReference>
<dbReference type="Proteomes" id="UP000183832">
    <property type="component" value="Unassembled WGS sequence"/>
</dbReference>
<evidence type="ECO:0000313" key="1">
    <source>
        <dbReference type="EMBL" id="CRL03144.1"/>
    </source>
</evidence>
<protein>
    <submittedName>
        <fullName evidence="1">CLUMA_CG016649, isoform A</fullName>
    </submittedName>
</protein>
<gene>
    <name evidence="1" type="ORF">CLUMA_CG016649</name>
</gene>
<sequence>MFTTSLQDVMSPQLKTAFHSLPPFNLINCNTFLHAKKENTSTRHFQHFIDLKLFAILLRSHKHKKQIILRYFMTSLACFSSKCEMLLKVERTENKCEIYSSIRSNLGRSTMMVDQCLNETNAGKIKIESQDEVANNKLSNYRNEMYSTN</sequence>
<dbReference type="AlphaFoldDB" id="A0A1J1ISN6"/>
<evidence type="ECO:0000313" key="2">
    <source>
        <dbReference type="Proteomes" id="UP000183832"/>
    </source>
</evidence>
<accession>A0A1J1ISN6</accession>